<reference evidence="1 2" key="1">
    <citation type="submission" date="2018-10" db="EMBL/GenBank/DDBJ databases">
        <title>Isolation, diversity and antibacterial activity of antinobacteria from the wheat rhizosphere soil.</title>
        <authorList>
            <person name="Sun T."/>
        </authorList>
    </citation>
    <scope>NUCLEOTIDE SEQUENCE [LARGE SCALE GENOMIC DNA]</scope>
    <source>
        <strain evidence="1 2">SJ-23</strain>
    </source>
</reference>
<sequence length="64" mass="7560">MNMYLLGKMHDTRYQVLREGVSVQLINGKWRDLKKNEWVPVDAMPSHVEHLLDVNLIRRIEGSE</sequence>
<name>A0A3M8A8C3_9MICO</name>
<organism evidence="1 2">
    <name type="scientific">Agromyces tardus</name>
    <dbReference type="NCBI Taxonomy" id="2583849"/>
    <lineage>
        <taxon>Bacteria</taxon>
        <taxon>Bacillati</taxon>
        <taxon>Actinomycetota</taxon>
        <taxon>Actinomycetes</taxon>
        <taxon>Micrococcales</taxon>
        <taxon>Microbacteriaceae</taxon>
        <taxon>Agromyces</taxon>
    </lineage>
</organism>
<proteinExistence type="predicted"/>
<comment type="caution">
    <text evidence="1">The sequence shown here is derived from an EMBL/GenBank/DDBJ whole genome shotgun (WGS) entry which is preliminary data.</text>
</comment>
<evidence type="ECO:0000313" key="2">
    <source>
        <dbReference type="Proteomes" id="UP000275048"/>
    </source>
</evidence>
<gene>
    <name evidence="1" type="ORF">EDM22_12315</name>
</gene>
<dbReference type="Proteomes" id="UP000275048">
    <property type="component" value="Unassembled WGS sequence"/>
</dbReference>
<dbReference type="EMBL" id="RHHB01000025">
    <property type="protein sequence ID" value="RNB47408.1"/>
    <property type="molecule type" value="Genomic_DNA"/>
</dbReference>
<accession>A0A3M8A8C3</accession>
<dbReference type="AlphaFoldDB" id="A0A3M8A8C3"/>
<dbReference type="OrthoDB" id="117366at2"/>
<dbReference type="RefSeq" id="WP_122937351.1">
    <property type="nucleotide sequence ID" value="NZ_JBHSNT010000098.1"/>
</dbReference>
<evidence type="ECO:0000313" key="1">
    <source>
        <dbReference type="EMBL" id="RNB47408.1"/>
    </source>
</evidence>
<protein>
    <submittedName>
        <fullName evidence="1">Uncharacterized protein</fullName>
    </submittedName>
</protein>
<keyword evidence="2" id="KW-1185">Reference proteome</keyword>